<sequence>MIYVDADACPVKPEVIKVAERHGMRVTFVANTGLRPSRNPMISNVIVSGAFDAADDWIAERAGVGDIVVTADVPLAERCVVAGALVTGPTGRVFDDKNIGMARAMRDLGQHLRETGESKGYNAPFSARDRSAFLQTMEQLCRKAKASGE</sequence>
<proteinExistence type="inferred from homology"/>
<dbReference type="PANTHER" id="PTHR35146">
    <property type="entry name" value="UPF0178 PROTEIN YAII"/>
    <property type="match status" value="1"/>
</dbReference>
<protein>
    <recommendedName>
        <fullName evidence="2">UPF0178 protein Mame_02771</fullName>
    </recommendedName>
</protein>
<name>A0A1U9Z338_9HYPH</name>
<accession>A0A1U9Z338</accession>
<organism evidence="3 4">
    <name type="scientific">Martelella mediterranea DSM 17316</name>
    <dbReference type="NCBI Taxonomy" id="1122214"/>
    <lineage>
        <taxon>Bacteria</taxon>
        <taxon>Pseudomonadati</taxon>
        <taxon>Pseudomonadota</taxon>
        <taxon>Alphaproteobacteria</taxon>
        <taxon>Hyphomicrobiales</taxon>
        <taxon>Aurantimonadaceae</taxon>
        <taxon>Martelella</taxon>
    </lineage>
</organism>
<dbReference type="EMBL" id="CP020330">
    <property type="protein sequence ID" value="AQZ52096.1"/>
    <property type="molecule type" value="Genomic_DNA"/>
</dbReference>
<gene>
    <name evidence="3" type="ORF">Mame_02771</name>
</gene>
<dbReference type="HAMAP" id="MF_00489">
    <property type="entry name" value="UPF0178"/>
    <property type="match status" value="1"/>
</dbReference>
<reference evidence="3 4" key="1">
    <citation type="submission" date="2017-03" db="EMBL/GenBank/DDBJ databases">
        <title>Foreign affairs: Plasmid Transfer between Roseobacters and Rhizobia.</title>
        <authorList>
            <person name="Bartling P."/>
            <person name="Bunk B."/>
            <person name="Overmann J."/>
            <person name="Brinkmann H."/>
            <person name="Petersen J."/>
        </authorList>
    </citation>
    <scope>NUCLEOTIDE SEQUENCE [LARGE SCALE GENOMIC DNA]</scope>
    <source>
        <strain evidence="3 4">MACL11</strain>
    </source>
</reference>
<dbReference type="KEGG" id="mmed:Mame_02771"/>
<dbReference type="AlphaFoldDB" id="A0A1U9Z338"/>
<evidence type="ECO:0000256" key="2">
    <source>
        <dbReference type="HAMAP-Rule" id="MF_00489"/>
    </source>
</evidence>
<dbReference type="CDD" id="cd18720">
    <property type="entry name" value="PIN_YqxD-like"/>
    <property type="match status" value="1"/>
</dbReference>
<evidence type="ECO:0000313" key="4">
    <source>
        <dbReference type="Proteomes" id="UP000191135"/>
    </source>
</evidence>
<dbReference type="STRING" id="1122214.Mame_02771"/>
<dbReference type="PANTHER" id="PTHR35146:SF1">
    <property type="entry name" value="UPF0178 PROTEIN YAII"/>
    <property type="match status" value="1"/>
</dbReference>
<comment type="similarity">
    <text evidence="1 2">Belongs to the UPF0178 family.</text>
</comment>
<dbReference type="NCBIfam" id="NF001095">
    <property type="entry name" value="PRK00124.1"/>
    <property type="match status" value="1"/>
</dbReference>
<dbReference type="InterPro" id="IPR003791">
    <property type="entry name" value="UPF0178"/>
</dbReference>
<dbReference type="eggNOG" id="COG1671">
    <property type="taxonomic scope" value="Bacteria"/>
</dbReference>
<evidence type="ECO:0000313" key="3">
    <source>
        <dbReference type="EMBL" id="AQZ52096.1"/>
    </source>
</evidence>
<keyword evidence="4" id="KW-1185">Reference proteome</keyword>
<dbReference type="Pfam" id="PF02639">
    <property type="entry name" value="DUF188"/>
    <property type="match status" value="1"/>
</dbReference>
<dbReference type="RefSeq" id="WP_018063085.1">
    <property type="nucleotide sequence ID" value="NZ_AQWH01000002.1"/>
</dbReference>
<dbReference type="OrthoDB" id="9798918at2"/>
<dbReference type="Proteomes" id="UP000191135">
    <property type="component" value="Chromosome"/>
</dbReference>
<evidence type="ECO:0000256" key="1">
    <source>
        <dbReference type="ARBA" id="ARBA00008522"/>
    </source>
</evidence>